<dbReference type="Proteomes" id="UP000759537">
    <property type="component" value="Unassembled WGS sequence"/>
</dbReference>
<reference evidence="7" key="2">
    <citation type="journal article" date="2020" name="Nat. Commun.">
        <title>Large-scale genome sequencing of mycorrhizal fungi provides insights into the early evolution of symbiotic traits.</title>
        <authorList>
            <person name="Miyauchi S."/>
            <person name="Kiss E."/>
            <person name="Kuo A."/>
            <person name="Drula E."/>
            <person name="Kohler A."/>
            <person name="Sanchez-Garcia M."/>
            <person name="Morin E."/>
            <person name="Andreopoulos B."/>
            <person name="Barry K.W."/>
            <person name="Bonito G."/>
            <person name="Buee M."/>
            <person name="Carver A."/>
            <person name="Chen C."/>
            <person name="Cichocki N."/>
            <person name="Clum A."/>
            <person name="Culley D."/>
            <person name="Crous P.W."/>
            <person name="Fauchery L."/>
            <person name="Girlanda M."/>
            <person name="Hayes R.D."/>
            <person name="Keri Z."/>
            <person name="LaButti K."/>
            <person name="Lipzen A."/>
            <person name="Lombard V."/>
            <person name="Magnuson J."/>
            <person name="Maillard F."/>
            <person name="Murat C."/>
            <person name="Nolan M."/>
            <person name="Ohm R.A."/>
            <person name="Pangilinan J."/>
            <person name="Pereira M.F."/>
            <person name="Perotto S."/>
            <person name="Peter M."/>
            <person name="Pfister S."/>
            <person name="Riley R."/>
            <person name="Sitrit Y."/>
            <person name="Stielow J.B."/>
            <person name="Szollosi G."/>
            <person name="Zifcakova L."/>
            <person name="Stursova M."/>
            <person name="Spatafora J.W."/>
            <person name="Tedersoo L."/>
            <person name="Vaario L.M."/>
            <person name="Yamada A."/>
            <person name="Yan M."/>
            <person name="Wang P."/>
            <person name="Xu J."/>
            <person name="Bruns T."/>
            <person name="Baldrian P."/>
            <person name="Vilgalys R."/>
            <person name="Dunand C."/>
            <person name="Henrissat B."/>
            <person name="Grigoriev I.V."/>
            <person name="Hibbett D."/>
            <person name="Nagy L.G."/>
            <person name="Martin F.M."/>
        </authorList>
    </citation>
    <scope>NUCLEOTIDE SEQUENCE</scope>
    <source>
        <strain evidence="7">Prilba</strain>
    </source>
</reference>
<evidence type="ECO:0000313" key="7">
    <source>
        <dbReference type="EMBL" id="KAF8485992.1"/>
    </source>
</evidence>
<feature type="transmembrane region" description="Helical" evidence="6">
    <location>
        <begin position="232"/>
        <end position="252"/>
    </location>
</feature>
<keyword evidence="4 6" id="KW-1133">Transmembrane helix</keyword>
<comment type="similarity">
    <text evidence="6">Belongs to the ATG22 family.</text>
</comment>
<accession>A0A9P5N4G5</accession>
<keyword evidence="5 6" id="KW-0472">Membrane</keyword>
<dbReference type="InterPro" id="IPR024671">
    <property type="entry name" value="Atg22-like"/>
</dbReference>
<evidence type="ECO:0000256" key="1">
    <source>
        <dbReference type="ARBA" id="ARBA00004127"/>
    </source>
</evidence>
<feature type="transmembrane region" description="Helical" evidence="6">
    <location>
        <begin position="140"/>
        <end position="159"/>
    </location>
</feature>
<dbReference type="EMBL" id="WHVB01000002">
    <property type="protein sequence ID" value="KAF8485992.1"/>
    <property type="molecule type" value="Genomic_DNA"/>
</dbReference>
<evidence type="ECO:0000256" key="3">
    <source>
        <dbReference type="ARBA" id="ARBA00022692"/>
    </source>
</evidence>
<protein>
    <recommendedName>
        <fullName evidence="6">Autophagy-related protein</fullName>
    </recommendedName>
</protein>
<keyword evidence="2 6" id="KW-0813">Transport</keyword>
<dbReference type="PANTHER" id="PTHR23519">
    <property type="entry name" value="AUTOPHAGY-RELATED PROTEIN 22"/>
    <property type="match status" value="1"/>
</dbReference>
<feature type="transmembrane region" description="Helical" evidence="6">
    <location>
        <begin position="197"/>
        <end position="220"/>
    </location>
</feature>
<dbReference type="PANTHER" id="PTHR23519:SF5">
    <property type="entry name" value="AUTOPHAGY-RELATED PROTEIN"/>
    <property type="match status" value="1"/>
</dbReference>
<name>A0A9P5N4G5_9AGAM</name>
<evidence type="ECO:0000313" key="8">
    <source>
        <dbReference type="Proteomes" id="UP000759537"/>
    </source>
</evidence>
<organism evidence="7 8">
    <name type="scientific">Russula ochroleuca</name>
    <dbReference type="NCBI Taxonomy" id="152965"/>
    <lineage>
        <taxon>Eukaryota</taxon>
        <taxon>Fungi</taxon>
        <taxon>Dikarya</taxon>
        <taxon>Basidiomycota</taxon>
        <taxon>Agaricomycotina</taxon>
        <taxon>Agaricomycetes</taxon>
        <taxon>Russulales</taxon>
        <taxon>Russulaceae</taxon>
        <taxon>Russula</taxon>
    </lineage>
</organism>
<dbReference type="Pfam" id="PF11700">
    <property type="entry name" value="ATG22"/>
    <property type="match status" value="2"/>
</dbReference>
<reference evidence="7" key="1">
    <citation type="submission" date="2019-10" db="EMBL/GenBank/DDBJ databases">
        <authorList>
            <consortium name="DOE Joint Genome Institute"/>
            <person name="Kuo A."/>
            <person name="Miyauchi S."/>
            <person name="Kiss E."/>
            <person name="Drula E."/>
            <person name="Kohler A."/>
            <person name="Sanchez-Garcia M."/>
            <person name="Andreopoulos B."/>
            <person name="Barry K.W."/>
            <person name="Bonito G."/>
            <person name="Buee M."/>
            <person name="Carver A."/>
            <person name="Chen C."/>
            <person name="Cichocki N."/>
            <person name="Clum A."/>
            <person name="Culley D."/>
            <person name="Crous P.W."/>
            <person name="Fauchery L."/>
            <person name="Girlanda M."/>
            <person name="Hayes R."/>
            <person name="Keri Z."/>
            <person name="LaButti K."/>
            <person name="Lipzen A."/>
            <person name="Lombard V."/>
            <person name="Magnuson J."/>
            <person name="Maillard F."/>
            <person name="Morin E."/>
            <person name="Murat C."/>
            <person name="Nolan M."/>
            <person name="Ohm R."/>
            <person name="Pangilinan J."/>
            <person name="Pereira M."/>
            <person name="Perotto S."/>
            <person name="Peter M."/>
            <person name="Riley R."/>
            <person name="Sitrit Y."/>
            <person name="Stielow B."/>
            <person name="Szollosi G."/>
            <person name="Zifcakova L."/>
            <person name="Stursova M."/>
            <person name="Spatafora J.W."/>
            <person name="Tedersoo L."/>
            <person name="Vaario L.-M."/>
            <person name="Yamada A."/>
            <person name="Yan M."/>
            <person name="Wang P."/>
            <person name="Xu J."/>
            <person name="Bruns T."/>
            <person name="Baldrian P."/>
            <person name="Vilgalys R."/>
            <person name="Henrissat B."/>
            <person name="Grigoriev I.V."/>
            <person name="Hibbett D."/>
            <person name="Nagy L.G."/>
            <person name="Martin F.M."/>
        </authorList>
    </citation>
    <scope>NUCLEOTIDE SEQUENCE</scope>
    <source>
        <strain evidence="7">Prilba</strain>
    </source>
</reference>
<dbReference type="GO" id="GO:0006914">
    <property type="term" value="P:autophagy"/>
    <property type="evidence" value="ECO:0007669"/>
    <property type="project" value="UniProtKB-KW"/>
</dbReference>
<feature type="transmembrane region" description="Helical" evidence="6">
    <location>
        <begin position="105"/>
        <end position="128"/>
    </location>
</feature>
<comment type="caution">
    <text evidence="7">The sequence shown here is derived from an EMBL/GenBank/DDBJ whole genome shotgun (WGS) entry which is preliminary data.</text>
</comment>
<sequence>MTRIPWNSKDVRGDIDISDSDFTGPEVTRLGEWSTSRRELWGFYLYYLGNNGLSRFNFGTSQFRNLLYLAGYDPSQPPFAKPCGSGSTIGCYTIWDTSAIVFNSIILLTNGIRFAIQAVLLLMIGAWADYGTWSVQDPSQWPAGACSFAFWFAALPGLVRNLPEVQASADEAKKGLKPSLGRLFSFESLARNCISNISLTISSVGEVLILAIMIGILKVVKSDRSVENNTKAFNVLLAFSGGVWCSFPRRLLYAIVHLIH</sequence>
<dbReference type="GO" id="GO:0012505">
    <property type="term" value="C:endomembrane system"/>
    <property type="evidence" value="ECO:0007669"/>
    <property type="project" value="UniProtKB-SubCell"/>
</dbReference>
<dbReference type="AlphaFoldDB" id="A0A9P5N4G5"/>
<keyword evidence="3 6" id="KW-0812">Transmembrane</keyword>
<keyword evidence="8" id="KW-1185">Reference proteome</keyword>
<evidence type="ECO:0000256" key="6">
    <source>
        <dbReference type="RuleBase" id="RU363073"/>
    </source>
</evidence>
<comment type="subcellular location">
    <subcellularLocation>
        <location evidence="1">Endomembrane system</location>
        <topology evidence="1">Multi-pass membrane protein</topology>
    </subcellularLocation>
    <subcellularLocation>
        <location evidence="6">Vacuole membrane</location>
        <topology evidence="6">Multi-pass membrane protein</topology>
    </subcellularLocation>
</comment>
<keyword evidence="6" id="KW-0926">Vacuole</keyword>
<comment type="function">
    <text evidence="6">Vacuolar effluxer which mediate the efflux of amino acids resulting from autophagic degradation. The release of autophagic amino acids allows the maintenance of protein synthesis and viability during nitrogen starvation.</text>
</comment>
<keyword evidence="6" id="KW-0072">Autophagy</keyword>
<comment type="caution">
    <text evidence="6">Lacks conserved residue(s) required for the propagation of feature annotation.</text>
</comment>
<evidence type="ECO:0000256" key="2">
    <source>
        <dbReference type="ARBA" id="ARBA00022448"/>
    </source>
</evidence>
<evidence type="ECO:0000256" key="4">
    <source>
        <dbReference type="ARBA" id="ARBA00022989"/>
    </source>
</evidence>
<dbReference type="OrthoDB" id="42657at2759"/>
<dbReference type="GO" id="GO:0005774">
    <property type="term" value="C:vacuolar membrane"/>
    <property type="evidence" value="ECO:0007669"/>
    <property type="project" value="UniProtKB-SubCell"/>
</dbReference>
<evidence type="ECO:0000256" key="5">
    <source>
        <dbReference type="ARBA" id="ARBA00023136"/>
    </source>
</evidence>
<proteinExistence type="inferred from homology"/>
<dbReference type="GO" id="GO:0006865">
    <property type="term" value="P:amino acid transport"/>
    <property type="evidence" value="ECO:0007669"/>
    <property type="project" value="UniProtKB-KW"/>
</dbReference>
<keyword evidence="6" id="KW-0029">Amino-acid transport</keyword>
<gene>
    <name evidence="7" type="ORF">DFH94DRAFT_709504</name>
</gene>
<dbReference type="InterPro" id="IPR050495">
    <property type="entry name" value="ATG22/LtaA_families"/>
</dbReference>